<dbReference type="Proteomes" id="UP000519439">
    <property type="component" value="Unassembled WGS sequence"/>
</dbReference>
<evidence type="ECO:0000313" key="2">
    <source>
        <dbReference type="Proteomes" id="UP000519439"/>
    </source>
</evidence>
<organism evidence="1 2">
    <name type="scientific">Microvirga flocculans</name>
    <dbReference type="NCBI Taxonomy" id="217168"/>
    <lineage>
        <taxon>Bacteria</taxon>
        <taxon>Pseudomonadati</taxon>
        <taxon>Pseudomonadota</taxon>
        <taxon>Alphaproteobacteria</taxon>
        <taxon>Hyphomicrobiales</taxon>
        <taxon>Methylobacteriaceae</taxon>
        <taxon>Microvirga</taxon>
    </lineage>
</organism>
<dbReference type="RefSeq" id="WP_027316037.1">
    <property type="nucleotide sequence ID" value="NZ_JACIDC010000018.1"/>
</dbReference>
<dbReference type="AlphaFoldDB" id="A0A7W6II95"/>
<protein>
    <submittedName>
        <fullName evidence="1">Uncharacterized protein</fullName>
    </submittedName>
</protein>
<name>A0A7W6II95_9HYPH</name>
<keyword evidence="2" id="KW-1185">Reference proteome</keyword>
<accession>A0A7W6II95</accession>
<evidence type="ECO:0000313" key="1">
    <source>
        <dbReference type="EMBL" id="MBB4041989.1"/>
    </source>
</evidence>
<proteinExistence type="predicted"/>
<comment type="caution">
    <text evidence="1">The sequence shown here is derived from an EMBL/GenBank/DDBJ whole genome shotgun (WGS) entry which is preliminary data.</text>
</comment>
<gene>
    <name evidence="1" type="ORF">GGR34_003674</name>
</gene>
<reference evidence="1 2" key="1">
    <citation type="submission" date="2020-08" db="EMBL/GenBank/DDBJ databases">
        <title>Genomic Encyclopedia of Type Strains, Phase IV (KMG-IV): sequencing the most valuable type-strain genomes for metagenomic binning, comparative biology and taxonomic classification.</title>
        <authorList>
            <person name="Goeker M."/>
        </authorList>
    </citation>
    <scope>NUCLEOTIDE SEQUENCE [LARGE SCALE GENOMIC DNA]</scope>
    <source>
        <strain evidence="1 2">DSM 15743</strain>
    </source>
</reference>
<dbReference type="EMBL" id="JACIDC010000018">
    <property type="protein sequence ID" value="MBB4041989.1"/>
    <property type="molecule type" value="Genomic_DNA"/>
</dbReference>
<sequence>MTEKRYLSMAEFMEDRFGPKAVPVERMGTKRCRELRDRGCTLVRHRDWEKARAEYHALQGDPAYAPMTTLQQLRAAAMRQGAEIALDGKGGLVLKVSGA</sequence>